<dbReference type="EMBL" id="LR134384">
    <property type="protein sequence ID" value="VEH14260.1"/>
    <property type="molecule type" value="Genomic_DNA"/>
</dbReference>
<proteinExistence type="predicted"/>
<keyword evidence="1 4" id="KW-0378">Hydrolase</keyword>
<accession>A0A3S4V7Z2</accession>
<dbReference type="GO" id="GO:0004331">
    <property type="term" value="F:fructose-2,6-bisphosphate 2-phosphatase activity"/>
    <property type="evidence" value="ECO:0007669"/>
    <property type="project" value="TreeGrafter"/>
</dbReference>
<dbReference type="SMART" id="SM00855">
    <property type="entry name" value="PGAM"/>
    <property type="match status" value="1"/>
</dbReference>
<dbReference type="InterPro" id="IPR013078">
    <property type="entry name" value="His_Pase_superF_clade-1"/>
</dbReference>
<feature type="active site" description="Proton donor/acceptor" evidence="2">
    <location>
        <position position="82"/>
    </location>
</feature>
<dbReference type="GeneID" id="85011151"/>
<dbReference type="RefSeq" id="WP_018919396.1">
    <property type="nucleotide sequence ID" value="NZ_CAUQRS010000030.1"/>
</dbReference>
<evidence type="ECO:0000256" key="1">
    <source>
        <dbReference type="ARBA" id="ARBA00022801"/>
    </source>
</evidence>
<name>A0A3S4V7Z2_9BACT</name>
<dbReference type="InterPro" id="IPR029033">
    <property type="entry name" value="His_PPase_superfam"/>
</dbReference>
<dbReference type="Pfam" id="PF00300">
    <property type="entry name" value="His_Phos_1"/>
    <property type="match status" value="1"/>
</dbReference>
<organism evidence="4 5">
    <name type="scientific">Segatella oris</name>
    <dbReference type="NCBI Taxonomy" id="28135"/>
    <lineage>
        <taxon>Bacteria</taxon>
        <taxon>Pseudomonadati</taxon>
        <taxon>Bacteroidota</taxon>
        <taxon>Bacteroidia</taxon>
        <taxon>Bacteroidales</taxon>
        <taxon>Prevotellaceae</taxon>
        <taxon>Segatella</taxon>
    </lineage>
</organism>
<dbReference type="GO" id="GO:0043456">
    <property type="term" value="P:regulation of pentose-phosphate shunt"/>
    <property type="evidence" value="ECO:0007669"/>
    <property type="project" value="TreeGrafter"/>
</dbReference>
<dbReference type="PANTHER" id="PTHR46517:SF1">
    <property type="entry name" value="FRUCTOSE-2,6-BISPHOSPHATASE TIGAR"/>
    <property type="match status" value="1"/>
</dbReference>
<dbReference type="KEGG" id="poc:NCTC13071_00228"/>
<evidence type="ECO:0000313" key="4">
    <source>
        <dbReference type="EMBL" id="VEH14260.1"/>
    </source>
</evidence>
<dbReference type="GO" id="GO:0043755">
    <property type="term" value="F:alpha-ribazole phosphatase activity"/>
    <property type="evidence" value="ECO:0007669"/>
    <property type="project" value="UniProtKB-EC"/>
</dbReference>
<feature type="binding site" evidence="3">
    <location>
        <begin position="8"/>
        <end position="15"/>
    </location>
    <ligand>
        <name>substrate</name>
    </ligand>
</feature>
<dbReference type="Gene3D" id="3.40.50.1240">
    <property type="entry name" value="Phosphoglycerate mutase-like"/>
    <property type="match status" value="1"/>
</dbReference>
<dbReference type="AlphaFoldDB" id="A0A3S4V7Z2"/>
<dbReference type="SUPFAM" id="SSF53254">
    <property type="entry name" value="Phosphoglycerate mutase-like"/>
    <property type="match status" value="1"/>
</dbReference>
<feature type="active site" description="Tele-phosphohistidine intermediate" evidence="2">
    <location>
        <position position="9"/>
    </location>
</feature>
<dbReference type="GO" id="GO:0005829">
    <property type="term" value="C:cytosol"/>
    <property type="evidence" value="ECO:0007669"/>
    <property type="project" value="TreeGrafter"/>
</dbReference>
<dbReference type="CDD" id="cd07067">
    <property type="entry name" value="HP_PGM_like"/>
    <property type="match status" value="1"/>
</dbReference>
<evidence type="ECO:0000256" key="3">
    <source>
        <dbReference type="PIRSR" id="PIRSR613078-2"/>
    </source>
</evidence>
<dbReference type="PANTHER" id="PTHR46517">
    <property type="entry name" value="FRUCTOSE-2,6-BISPHOSPHATASE TIGAR"/>
    <property type="match status" value="1"/>
</dbReference>
<dbReference type="Proteomes" id="UP000274578">
    <property type="component" value="Chromosome 1"/>
</dbReference>
<gene>
    <name evidence="4" type="primary">cobC_1</name>
    <name evidence="4" type="ORF">NCTC13071_00228</name>
</gene>
<feature type="binding site" evidence="3">
    <location>
        <position position="58"/>
    </location>
    <ligand>
        <name>substrate</name>
    </ligand>
</feature>
<dbReference type="PROSITE" id="PS00175">
    <property type="entry name" value="PG_MUTASE"/>
    <property type="match status" value="1"/>
</dbReference>
<sequence>MTTLYLVRHGETIDNAAQILQGQLQGELNEKGIQQAEATRDKLKNEQIDVFVSSDLKRSIDTCRIIAAPHHKDVETTPLLRERDWGDFTGKFIPDLKDVEWPENVESLEKLKSRAQNFLTYLKTSFPNKTVLAVGHGIINKAIQSVYYKKPMSEIHKMDNGEVRIYML</sequence>
<evidence type="ECO:0000313" key="5">
    <source>
        <dbReference type="Proteomes" id="UP000274578"/>
    </source>
</evidence>
<dbReference type="InterPro" id="IPR001345">
    <property type="entry name" value="PG/BPGM_mutase_AS"/>
</dbReference>
<dbReference type="InterPro" id="IPR051695">
    <property type="entry name" value="Phosphoglycerate_Mutase"/>
</dbReference>
<reference evidence="4 5" key="1">
    <citation type="submission" date="2018-12" db="EMBL/GenBank/DDBJ databases">
        <authorList>
            <consortium name="Pathogen Informatics"/>
        </authorList>
    </citation>
    <scope>NUCLEOTIDE SEQUENCE [LARGE SCALE GENOMIC DNA]</scope>
    <source>
        <strain evidence="4 5">NCTC13071</strain>
    </source>
</reference>
<dbReference type="EC" id="3.1.3.73" evidence="4"/>
<evidence type="ECO:0000256" key="2">
    <source>
        <dbReference type="PIRSR" id="PIRSR613078-1"/>
    </source>
</evidence>
<protein>
    <submittedName>
        <fullName evidence="4">Alpha-ribazole phosphatase</fullName>
        <ecNumber evidence="4">3.1.3.73</ecNumber>
    </submittedName>
</protein>
<dbReference type="GO" id="GO:0045820">
    <property type="term" value="P:negative regulation of glycolytic process"/>
    <property type="evidence" value="ECO:0007669"/>
    <property type="project" value="TreeGrafter"/>
</dbReference>